<dbReference type="PANTHER" id="PTHR33420:SF3">
    <property type="entry name" value="FIMBRIAL SUBUNIT ELFA"/>
    <property type="match status" value="1"/>
</dbReference>
<dbReference type="Pfam" id="PF00419">
    <property type="entry name" value="Fimbrial"/>
    <property type="match status" value="1"/>
</dbReference>
<comment type="caution">
    <text evidence="7">The sequence shown here is derived from an EMBL/GenBank/DDBJ whole genome shotgun (WGS) entry which is preliminary data.</text>
</comment>
<organism evidence="7 8">
    <name type="scientific">Hafnia alvei ATCC 51873</name>
    <dbReference type="NCBI Taxonomy" id="1002364"/>
    <lineage>
        <taxon>Bacteria</taxon>
        <taxon>Pseudomonadati</taxon>
        <taxon>Pseudomonadota</taxon>
        <taxon>Gammaproteobacteria</taxon>
        <taxon>Enterobacterales</taxon>
        <taxon>Hafniaceae</taxon>
        <taxon>Hafnia</taxon>
    </lineage>
</organism>
<evidence type="ECO:0000256" key="4">
    <source>
        <dbReference type="ARBA" id="ARBA00023263"/>
    </source>
</evidence>
<dbReference type="RefSeq" id="WP_004095403.1">
    <property type="nucleotide sequence ID" value="NZ_JH417548.1"/>
</dbReference>
<dbReference type="GO" id="GO:0043709">
    <property type="term" value="P:cell adhesion involved in single-species biofilm formation"/>
    <property type="evidence" value="ECO:0007669"/>
    <property type="project" value="TreeGrafter"/>
</dbReference>
<dbReference type="AlphaFoldDB" id="G9YB53"/>
<sequence>MENTLLSMMVVAAVSGIGMISAANAVDGTITFTGNITADSCTVAVNGGASSATVDLGNVSTSDFTTVGDVSTVKDFTLNLTACSAGVTNVSVVFDGQGDTADSTTFKNNDSGANAANGVGVRLYNNGGGSTAQIAPHGVSAVYVPVGGAVDIPFSARMASTADAVKAGTLTATADYTINYQ</sequence>
<evidence type="ECO:0000259" key="6">
    <source>
        <dbReference type="Pfam" id="PF00419"/>
    </source>
</evidence>
<dbReference type="GO" id="GO:0009289">
    <property type="term" value="C:pilus"/>
    <property type="evidence" value="ECO:0007669"/>
    <property type="project" value="UniProtKB-SubCell"/>
</dbReference>
<comment type="similarity">
    <text evidence="2">Belongs to the fimbrial protein family.</text>
</comment>
<evidence type="ECO:0000313" key="8">
    <source>
        <dbReference type="Proteomes" id="UP000005959"/>
    </source>
</evidence>
<dbReference type="InterPro" id="IPR050263">
    <property type="entry name" value="Bact_Fimbrial_Adh_Pro"/>
</dbReference>
<feature type="domain" description="Fimbrial-type adhesion" evidence="6">
    <location>
        <begin position="30"/>
        <end position="181"/>
    </location>
</feature>
<protein>
    <submittedName>
        <fullName evidence="7">Fimbrial protein</fullName>
    </submittedName>
</protein>
<accession>G9YB53</accession>
<evidence type="ECO:0000256" key="5">
    <source>
        <dbReference type="SAM" id="SignalP"/>
    </source>
</evidence>
<proteinExistence type="inferred from homology"/>
<feature type="signal peptide" evidence="5">
    <location>
        <begin position="1"/>
        <end position="25"/>
    </location>
</feature>
<dbReference type="EMBL" id="AGCI01000092">
    <property type="protein sequence ID" value="EHM39493.1"/>
    <property type="molecule type" value="Genomic_DNA"/>
</dbReference>
<gene>
    <name evidence="7" type="ORF">HMPREF0454_03832</name>
</gene>
<name>G9YB53_HAFAL</name>
<dbReference type="Gene3D" id="2.60.40.1090">
    <property type="entry name" value="Fimbrial-type adhesion domain"/>
    <property type="match status" value="1"/>
</dbReference>
<evidence type="ECO:0000256" key="1">
    <source>
        <dbReference type="ARBA" id="ARBA00004561"/>
    </source>
</evidence>
<keyword evidence="3 5" id="KW-0732">Signal</keyword>
<dbReference type="InterPro" id="IPR000259">
    <property type="entry name" value="Adhesion_dom_fimbrial"/>
</dbReference>
<keyword evidence="4" id="KW-0281">Fimbrium</keyword>
<evidence type="ECO:0000256" key="2">
    <source>
        <dbReference type="ARBA" id="ARBA00006671"/>
    </source>
</evidence>
<reference evidence="7 8" key="1">
    <citation type="submission" date="2011-08" db="EMBL/GenBank/DDBJ databases">
        <authorList>
            <person name="Weinstock G."/>
            <person name="Sodergren E."/>
            <person name="Clifton S."/>
            <person name="Fulton L."/>
            <person name="Fulton B."/>
            <person name="Courtney L."/>
            <person name="Fronick C."/>
            <person name="Harrison M."/>
            <person name="Strong C."/>
            <person name="Farmer C."/>
            <person name="Delahaunty K."/>
            <person name="Markovic C."/>
            <person name="Hall O."/>
            <person name="Minx P."/>
            <person name="Tomlinson C."/>
            <person name="Mitreva M."/>
            <person name="Hou S."/>
            <person name="Chen J."/>
            <person name="Wollam A."/>
            <person name="Pepin K.H."/>
            <person name="Johnson M."/>
            <person name="Bhonagiri V."/>
            <person name="Zhang X."/>
            <person name="Suruliraj S."/>
            <person name="Warren W."/>
            <person name="Chinwalla A."/>
            <person name="Mardis E.R."/>
            <person name="Wilson R.K."/>
        </authorList>
    </citation>
    <scope>NUCLEOTIDE SEQUENCE [LARGE SCALE GENOMIC DNA]</scope>
    <source>
        <strain evidence="7 8">ATCC 51873</strain>
    </source>
</reference>
<evidence type="ECO:0000313" key="7">
    <source>
        <dbReference type="EMBL" id="EHM39493.1"/>
    </source>
</evidence>
<dbReference type="Proteomes" id="UP000005959">
    <property type="component" value="Unassembled WGS sequence"/>
</dbReference>
<dbReference type="InterPro" id="IPR008966">
    <property type="entry name" value="Adhesion_dom_sf"/>
</dbReference>
<dbReference type="PANTHER" id="PTHR33420">
    <property type="entry name" value="FIMBRIAL SUBUNIT ELFA-RELATED"/>
    <property type="match status" value="1"/>
</dbReference>
<evidence type="ECO:0000256" key="3">
    <source>
        <dbReference type="ARBA" id="ARBA00022729"/>
    </source>
</evidence>
<dbReference type="InterPro" id="IPR036937">
    <property type="entry name" value="Adhesion_dom_fimbrial_sf"/>
</dbReference>
<comment type="subcellular location">
    <subcellularLocation>
        <location evidence="1">Fimbrium</location>
    </subcellularLocation>
</comment>
<dbReference type="PATRIC" id="fig|1002364.3.peg.3454"/>
<dbReference type="HOGENOM" id="CLU_088965_0_3_6"/>
<feature type="chain" id="PRO_5003528492" evidence="5">
    <location>
        <begin position="26"/>
        <end position="181"/>
    </location>
</feature>
<dbReference type="SUPFAM" id="SSF49401">
    <property type="entry name" value="Bacterial adhesins"/>
    <property type="match status" value="1"/>
</dbReference>